<feature type="transmembrane region" description="Helical" evidence="8">
    <location>
        <begin position="65"/>
        <end position="84"/>
    </location>
</feature>
<dbReference type="AlphaFoldDB" id="A0A1V5T3K5"/>
<evidence type="ECO:0000256" key="1">
    <source>
        <dbReference type="ARBA" id="ARBA00004651"/>
    </source>
</evidence>
<dbReference type="GO" id="GO:0005886">
    <property type="term" value="C:plasma membrane"/>
    <property type="evidence" value="ECO:0007669"/>
    <property type="project" value="UniProtKB-SubCell"/>
</dbReference>
<feature type="transmembrane region" description="Helical" evidence="8">
    <location>
        <begin position="40"/>
        <end position="59"/>
    </location>
</feature>
<evidence type="ECO:0000256" key="4">
    <source>
        <dbReference type="ARBA" id="ARBA00022692"/>
    </source>
</evidence>
<dbReference type="InterPro" id="IPR003689">
    <property type="entry name" value="ZIP"/>
</dbReference>
<organism evidence="9">
    <name type="scientific">Candidatus Atribacter allofermentans</name>
    <dbReference type="NCBI Taxonomy" id="1852833"/>
    <lineage>
        <taxon>Bacteria</taxon>
        <taxon>Pseudomonadati</taxon>
        <taxon>Atribacterota</taxon>
        <taxon>Atribacteria</taxon>
        <taxon>Atribacterales</taxon>
        <taxon>Atribacteraceae</taxon>
        <taxon>Atribacter</taxon>
    </lineage>
</organism>
<evidence type="ECO:0000256" key="6">
    <source>
        <dbReference type="ARBA" id="ARBA00022989"/>
    </source>
</evidence>
<protein>
    <submittedName>
        <fullName evidence="9">Zinc transporter ZupT</fullName>
    </submittedName>
</protein>
<comment type="caution">
    <text evidence="9">The sequence shown here is derived from an EMBL/GenBank/DDBJ whole genome shotgun (WGS) entry which is preliminary data.</text>
</comment>
<dbReference type="Proteomes" id="UP000485569">
    <property type="component" value="Unassembled WGS sequence"/>
</dbReference>
<keyword evidence="3" id="KW-1003">Cell membrane</keyword>
<reference evidence="9" key="1">
    <citation type="submission" date="2017-02" db="EMBL/GenBank/DDBJ databases">
        <title>Delving into the versatile metabolic prowess of the omnipresent phylum Bacteroidetes.</title>
        <authorList>
            <person name="Nobu M.K."/>
            <person name="Mei R."/>
            <person name="Narihiro T."/>
            <person name="Kuroda K."/>
            <person name="Liu W.-T."/>
        </authorList>
    </citation>
    <scope>NUCLEOTIDE SEQUENCE</scope>
    <source>
        <strain evidence="9">ADurb.Bin276</strain>
    </source>
</reference>
<sequence length="249" mass="26186">MNHITLGFLASLIAGCATGIGAIPVLFFRKQHFSHRLKDLLLGFAAGVMLAATAFSLLVPAIAIGGVWIAVIGIIIGALLLDGVDKAIPHEHFEMGREGASSNLRRIWLFVLAVTIHNFPEGMAVGVSFGTQNISNGLTVATAIGLQNIPEGLAVAISLVGAGYNRAVAFGYALLTGLVEPIGGLLGISLVTFMHWFLPLGMALAGGAMLFVISDEVIPETHHGVHSRLSTYALMIGFIIMMTLDNLFG</sequence>
<feature type="transmembrane region" description="Helical" evidence="8">
    <location>
        <begin position="169"/>
        <end position="190"/>
    </location>
</feature>
<comment type="subcellular location">
    <subcellularLocation>
        <location evidence="1">Cell membrane</location>
        <topology evidence="1">Multi-pass membrane protein</topology>
    </subcellularLocation>
</comment>
<keyword evidence="5" id="KW-0862">Zinc</keyword>
<evidence type="ECO:0000256" key="2">
    <source>
        <dbReference type="ARBA" id="ARBA00006939"/>
    </source>
</evidence>
<feature type="transmembrane region" description="Helical" evidence="8">
    <location>
        <begin position="225"/>
        <end position="244"/>
    </location>
</feature>
<keyword evidence="7 8" id="KW-0472">Membrane</keyword>
<evidence type="ECO:0000256" key="3">
    <source>
        <dbReference type="ARBA" id="ARBA00022475"/>
    </source>
</evidence>
<accession>A0A1V5T3K5</accession>
<feature type="transmembrane region" description="Helical" evidence="8">
    <location>
        <begin position="6"/>
        <end position="28"/>
    </location>
</feature>
<comment type="similarity">
    <text evidence="2">Belongs to the ZIP transporter (TC 2.A.5) family.</text>
</comment>
<dbReference type="PANTHER" id="PTHR11040">
    <property type="entry name" value="ZINC/IRON TRANSPORTER"/>
    <property type="match status" value="1"/>
</dbReference>
<feature type="transmembrane region" description="Helical" evidence="8">
    <location>
        <begin position="196"/>
        <end position="213"/>
    </location>
</feature>
<feature type="transmembrane region" description="Helical" evidence="8">
    <location>
        <begin position="104"/>
        <end position="120"/>
    </location>
</feature>
<dbReference type="PANTHER" id="PTHR11040:SF211">
    <property type="entry name" value="ZINC TRANSPORTER ZIP11"/>
    <property type="match status" value="1"/>
</dbReference>
<proteinExistence type="inferred from homology"/>
<dbReference type="Pfam" id="PF02535">
    <property type="entry name" value="Zip"/>
    <property type="match status" value="1"/>
</dbReference>
<keyword evidence="4 8" id="KW-0812">Transmembrane</keyword>
<evidence type="ECO:0000313" key="9">
    <source>
        <dbReference type="EMBL" id="OQA61011.1"/>
    </source>
</evidence>
<evidence type="ECO:0000256" key="5">
    <source>
        <dbReference type="ARBA" id="ARBA00022833"/>
    </source>
</evidence>
<keyword evidence="6 8" id="KW-1133">Transmembrane helix</keyword>
<feature type="transmembrane region" description="Helical" evidence="8">
    <location>
        <begin position="140"/>
        <end position="162"/>
    </location>
</feature>
<name>A0A1V5T3K5_9BACT</name>
<evidence type="ECO:0000256" key="8">
    <source>
        <dbReference type="SAM" id="Phobius"/>
    </source>
</evidence>
<dbReference type="GO" id="GO:0005385">
    <property type="term" value="F:zinc ion transmembrane transporter activity"/>
    <property type="evidence" value="ECO:0007669"/>
    <property type="project" value="TreeGrafter"/>
</dbReference>
<evidence type="ECO:0000256" key="7">
    <source>
        <dbReference type="ARBA" id="ARBA00023136"/>
    </source>
</evidence>
<dbReference type="EMBL" id="MWBQ01000025">
    <property type="protein sequence ID" value="OQA61011.1"/>
    <property type="molecule type" value="Genomic_DNA"/>
</dbReference>
<gene>
    <name evidence="9" type="primary">zupT</name>
    <name evidence="9" type="ORF">BWY41_00405</name>
</gene>